<dbReference type="Pfam" id="PF09990">
    <property type="entry name" value="DUF2231"/>
    <property type="match status" value="1"/>
</dbReference>
<feature type="domain" description="DUF2231" evidence="2">
    <location>
        <begin position="33"/>
        <end position="155"/>
    </location>
</feature>
<evidence type="ECO:0000313" key="4">
    <source>
        <dbReference type="Proteomes" id="UP000652427"/>
    </source>
</evidence>
<feature type="transmembrane region" description="Helical" evidence="1">
    <location>
        <begin position="36"/>
        <end position="57"/>
    </location>
</feature>
<evidence type="ECO:0000313" key="3">
    <source>
        <dbReference type="EMBL" id="NVD28327.1"/>
    </source>
</evidence>
<sequence>MGDGHGGMMDHSEAADNSNKSFGERLFIWLGKLHTVVIHFPIAMIVAAFAAEAFGVARGKPDWRSAARIMLVIGALGAVAAAFFGWFAGGFYLYDRNLILTTHRYLGMTVAIGSVLLAWAGLRRFHHNRSEEILFAVLLGLLTIGVLIQAFLGGTFMHGGMNHMNF</sequence>
<dbReference type="InterPro" id="IPR019251">
    <property type="entry name" value="DUF2231_TM"/>
</dbReference>
<feature type="transmembrane region" description="Helical" evidence="1">
    <location>
        <begin position="134"/>
        <end position="157"/>
    </location>
</feature>
<feature type="transmembrane region" description="Helical" evidence="1">
    <location>
        <begin position="69"/>
        <end position="93"/>
    </location>
</feature>
<organism evidence="3 4">
    <name type="scientific">Parasphingorhabdus flavimaris</name>
    <dbReference type="NCBI Taxonomy" id="266812"/>
    <lineage>
        <taxon>Bacteria</taxon>
        <taxon>Pseudomonadati</taxon>
        <taxon>Pseudomonadota</taxon>
        <taxon>Alphaproteobacteria</taxon>
        <taxon>Sphingomonadales</taxon>
        <taxon>Sphingomonadaceae</taxon>
        <taxon>Parasphingorhabdus</taxon>
    </lineage>
</organism>
<keyword evidence="4" id="KW-1185">Reference proteome</keyword>
<evidence type="ECO:0000256" key="1">
    <source>
        <dbReference type="SAM" id="Phobius"/>
    </source>
</evidence>
<keyword evidence="1" id="KW-0812">Transmembrane</keyword>
<reference evidence="3 4" key="1">
    <citation type="submission" date="2020-06" db="EMBL/GenBank/DDBJ databases">
        <authorList>
            <person name="Kim S.-J."/>
            <person name="Park S.-J."/>
        </authorList>
    </citation>
    <scope>NUCLEOTIDE SEQUENCE [LARGE SCALE GENOMIC DNA]</scope>
    <source>
        <strain evidence="3 4">SW-151</strain>
    </source>
</reference>
<evidence type="ECO:0000259" key="2">
    <source>
        <dbReference type="Pfam" id="PF09990"/>
    </source>
</evidence>
<keyword evidence="1" id="KW-1133">Transmembrane helix</keyword>
<gene>
    <name evidence="3" type="ORF">HUO14_10480</name>
</gene>
<proteinExistence type="predicted"/>
<dbReference type="EMBL" id="JABWMH010000003">
    <property type="protein sequence ID" value="NVD28327.1"/>
    <property type="molecule type" value="Genomic_DNA"/>
</dbReference>
<protein>
    <recommendedName>
        <fullName evidence="2">DUF2231 domain-containing protein</fullName>
    </recommendedName>
</protein>
<keyword evidence="1" id="KW-0472">Membrane</keyword>
<name>A0ABX2N3R5_9SPHN</name>
<accession>A0ABX2N3R5</accession>
<comment type="caution">
    <text evidence="3">The sequence shown here is derived from an EMBL/GenBank/DDBJ whole genome shotgun (WGS) entry which is preliminary data.</text>
</comment>
<feature type="transmembrane region" description="Helical" evidence="1">
    <location>
        <begin position="105"/>
        <end position="122"/>
    </location>
</feature>
<dbReference type="Proteomes" id="UP000652427">
    <property type="component" value="Unassembled WGS sequence"/>
</dbReference>